<dbReference type="Pfam" id="PF09928">
    <property type="entry name" value="DUF2160"/>
    <property type="match status" value="1"/>
</dbReference>
<sequence length="90" mass="10243">MEWMAWTLPTALFFAVVGVLLLCMTLFELRRPCVERRGFLPIVTSRGDRLFIGLLVSAYLHLLVVGVSDWPLWVASLLSLGWLVVVLRWG</sequence>
<feature type="transmembrane region" description="Helical" evidence="1">
    <location>
        <begin position="6"/>
        <end position="29"/>
    </location>
</feature>
<name>A0A379KRG4_PSEPU</name>
<evidence type="ECO:0000256" key="1">
    <source>
        <dbReference type="SAM" id="Phobius"/>
    </source>
</evidence>
<reference evidence="2 3" key="1">
    <citation type="submission" date="2018-06" db="EMBL/GenBank/DDBJ databases">
        <authorList>
            <consortium name="Pathogen Informatics"/>
            <person name="Doyle S."/>
        </authorList>
    </citation>
    <scope>NUCLEOTIDE SEQUENCE [LARGE SCALE GENOMIC DNA]</scope>
    <source>
        <strain evidence="2 3">NCTC7914</strain>
    </source>
</reference>
<evidence type="ECO:0000313" key="2">
    <source>
        <dbReference type="EMBL" id="SUD70559.1"/>
    </source>
</evidence>
<dbReference type="AlphaFoldDB" id="A0A379KRG4"/>
<proteinExistence type="predicted"/>
<keyword evidence="1" id="KW-1133">Transmembrane helix</keyword>
<keyword evidence="1" id="KW-0812">Transmembrane</keyword>
<gene>
    <name evidence="2" type="ORF">NCTC7914_04727</name>
</gene>
<feature type="transmembrane region" description="Helical" evidence="1">
    <location>
        <begin position="50"/>
        <end position="67"/>
    </location>
</feature>
<dbReference type="InterPro" id="IPR018678">
    <property type="entry name" value="DUF2160_TM"/>
</dbReference>
<keyword evidence="1" id="KW-0472">Membrane</keyword>
<feature type="transmembrane region" description="Helical" evidence="1">
    <location>
        <begin position="73"/>
        <end position="89"/>
    </location>
</feature>
<dbReference type="Proteomes" id="UP000254602">
    <property type="component" value="Unassembled WGS sequence"/>
</dbReference>
<protein>
    <submittedName>
        <fullName evidence="2">Small integral membrane protein-like protein</fullName>
    </submittedName>
</protein>
<evidence type="ECO:0000313" key="3">
    <source>
        <dbReference type="Proteomes" id="UP000254602"/>
    </source>
</evidence>
<dbReference type="RefSeq" id="WP_046787926.1">
    <property type="nucleotide sequence ID" value="NZ_JABTYF010000005.1"/>
</dbReference>
<accession>A0A379KRG4</accession>
<dbReference type="EMBL" id="UGUY01000001">
    <property type="protein sequence ID" value="SUD70559.1"/>
    <property type="molecule type" value="Genomic_DNA"/>
</dbReference>
<organism evidence="2 3">
    <name type="scientific">Pseudomonas putida</name>
    <name type="common">Arthrobacter siderocapsulatus</name>
    <dbReference type="NCBI Taxonomy" id="303"/>
    <lineage>
        <taxon>Bacteria</taxon>
        <taxon>Pseudomonadati</taxon>
        <taxon>Pseudomonadota</taxon>
        <taxon>Gammaproteobacteria</taxon>
        <taxon>Pseudomonadales</taxon>
        <taxon>Pseudomonadaceae</taxon>
        <taxon>Pseudomonas</taxon>
    </lineage>
</organism>